<keyword evidence="3" id="KW-0238">DNA-binding</keyword>
<evidence type="ECO:0000256" key="2">
    <source>
        <dbReference type="ARBA" id="ARBA00023015"/>
    </source>
</evidence>
<dbReference type="InterPro" id="IPR000847">
    <property type="entry name" value="LysR_HTH_N"/>
</dbReference>
<dbReference type="CDD" id="cd05466">
    <property type="entry name" value="PBP2_LTTR_substrate"/>
    <property type="match status" value="1"/>
</dbReference>
<dbReference type="PROSITE" id="PS50931">
    <property type="entry name" value="HTH_LYSR"/>
    <property type="match status" value="1"/>
</dbReference>
<feature type="domain" description="HTH lysR-type" evidence="5">
    <location>
        <begin position="1"/>
        <end position="58"/>
    </location>
</feature>
<dbReference type="Proteomes" id="UP001197492">
    <property type="component" value="Unassembled WGS sequence"/>
</dbReference>
<sequence length="298" mass="34510">MTLNQLRYVVMVAQTGSITQAAKRLFISQPSLTNAIKELESEMHITIFRRTNKGVIVSREGETFLSYARQVLDQADLLEERYMNDKHQSPHFSVSCQHYSFAVNAFVDVIRQFGVNQYDFTLRETETHEIIEDVSTMKSEIGVLYTCPKNEEVIMKMIRQNNLEFKELFVAKPHVFISYHHPLAYKKTLTLKDLEDYPYLSFEQGEYNSFYFSEEVLSTLDRKRNIKVRDRATLFNLLIGLNGYTVSTGIISKELNGETIISVPLLVDEIMKVGTITQKNMILSRYGEAYMEALKKHI</sequence>
<keyword evidence="9" id="KW-1185">Reference proteome</keyword>
<evidence type="ECO:0000313" key="6">
    <source>
        <dbReference type="EMBL" id="MBV3382362.1"/>
    </source>
</evidence>
<dbReference type="RefSeq" id="WP_022424431.1">
    <property type="nucleotide sequence ID" value="NZ_JAHOEB010000018.1"/>
</dbReference>
<dbReference type="SUPFAM" id="SSF46785">
    <property type="entry name" value="Winged helix' DNA-binding domain"/>
    <property type="match status" value="1"/>
</dbReference>
<comment type="similarity">
    <text evidence="1">Belongs to the LysR transcriptional regulatory family.</text>
</comment>
<dbReference type="FunFam" id="1.10.10.10:FF:000001">
    <property type="entry name" value="LysR family transcriptional regulator"/>
    <property type="match status" value="1"/>
</dbReference>
<keyword evidence="4" id="KW-0804">Transcription</keyword>
<dbReference type="Gene3D" id="1.10.10.10">
    <property type="entry name" value="Winged helix-like DNA-binding domain superfamily/Winged helix DNA-binding domain"/>
    <property type="match status" value="1"/>
</dbReference>
<dbReference type="GeneID" id="301323837"/>
<dbReference type="EMBL" id="JAHOEL010000018">
    <property type="protein sequence ID" value="MBV3392452.1"/>
    <property type="molecule type" value="Genomic_DNA"/>
</dbReference>
<dbReference type="GO" id="GO:0003700">
    <property type="term" value="F:DNA-binding transcription factor activity"/>
    <property type="evidence" value="ECO:0007669"/>
    <property type="project" value="InterPro"/>
</dbReference>
<dbReference type="InterPro" id="IPR005119">
    <property type="entry name" value="LysR_subst-bd"/>
</dbReference>
<dbReference type="InterPro" id="IPR036390">
    <property type="entry name" value="WH_DNA-bd_sf"/>
</dbReference>
<evidence type="ECO:0000313" key="9">
    <source>
        <dbReference type="Proteomes" id="UP001197492"/>
    </source>
</evidence>
<dbReference type="SUPFAM" id="SSF53850">
    <property type="entry name" value="Periplasmic binding protein-like II"/>
    <property type="match status" value="1"/>
</dbReference>
<name>A0AAW4MWK5_9FIRM</name>
<evidence type="ECO:0000256" key="1">
    <source>
        <dbReference type="ARBA" id="ARBA00009437"/>
    </source>
</evidence>
<dbReference type="AlphaFoldDB" id="A0AAW4MWK5"/>
<dbReference type="PANTHER" id="PTHR30346:SF0">
    <property type="entry name" value="HCA OPERON TRANSCRIPTIONAL ACTIVATOR HCAR"/>
    <property type="match status" value="1"/>
</dbReference>
<dbReference type="Pfam" id="PF00126">
    <property type="entry name" value="HTH_1"/>
    <property type="match status" value="1"/>
</dbReference>
<gene>
    <name evidence="6" type="ORF">KSV97_03760</name>
    <name evidence="7" type="ORF">KSW06_04105</name>
</gene>
<protein>
    <submittedName>
        <fullName evidence="6">LysR family transcriptional regulator</fullName>
    </submittedName>
</protein>
<dbReference type="PANTHER" id="PTHR30346">
    <property type="entry name" value="TRANSCRIPTIONAL DUAL REGULATOR HCAR-RELATED"/>
    <property type="match status" value="1"/>
</dbReference>
<proteinExistence type="inferred from homology"/>
<dbReference type="Proteomes" id="UP001196408">
    <property type="component" value="Unassembled WGS sequence"/>
</dbReference>
<dbReference type="InterPro" id="IPR036388">
    <property type="entry name" value="WH-like_DNA-bd_sf"/>
</dbReference>
<evidence type="ECO:0000313" key="7">
    <source>
        <dbReference type="EMBL" id="MBV3392452.1"/>
    </source>
</evidence>
<reference evidence="6 9" key="1">
    <citation type="submission" date="2021-06" db="EMBL/GenBank/DDBJ databases">
        <title>Collection of gut derived symbiotic bacterial strains cultured from healthy donors.</title>
        <authorList>
            <person name="Lin H."/>
            <person name="Littmann E."/>
            <person name="Pamer E.G."/>
        </authorList>
    </citation>
    <scope>NUCLEOTIDE SEQUENCE</scope>
    <source>
        <strain evidence="7 9">MSK.21.70</strain>
        <strain evidence="6">MSK.21.82</strain>
    </source>
</reference>
<keyword evidence="2" id="KW-0805">Transcription regulation</keyword>
<accession>A0AAW4MWK5</accession>
<dbReference type="GO" id="GO:0032993">
    <property type="term" value="C:protein-DNA complex"/>
    <property type="evidence" value="ECO:0007669"/>
    <property type="project" value="TreeGrafter"/>
</dbReference>
<dbReference type="EMBL" id="JAHOEF010000016">
    <property type="protein sequence ID" value="MBV3382362.1"/>
    <property type="molecule type" value="Genomic_DNA"/>
</dbReference>
<organism evidence="6 8">
    <name type="scientific">Catenibacterium mitsuokai</name>
    <dbReference type="NCBI Taxonomy" id="100886"/>
    <lineage>
        <taxon>Bacteria</taxon>
        <taxon>Bacillati</taxon>
        <taxon>Bacillota</taxon>
        <taxon>Erysipelotrichia</taxon>
        <taxon>Erysipelotrichales</taxon>
        <taxon>Coprobacillaceae</taxon>
        <taxon>Catenibacterium</taxon>
    </lineage>
</organism>
<evidence type="ECO:0000313" key="8">
    <source>
        <dbReference type="Proteomes" id="UP001196408"/>
    </source>
</evidence>
<evidence type="ECO:0000256" key="4">
    <source>
        <dbReference type="ARBA" id="ARBA00023163"/>
    </source>
</evidence>
<dbReference type="Pfam" id="PF03466">
    <property type="entry name" value="LysR_substrate"/>
    <property type="match status" value="1"/>
</dbReference>
<evidence type="ECO:0000256" key="3">
    <source>
        <dbReference type="ARBA" id="ARBA00023125"/>
    </source>
</evidence>
<dbReference type="GO" id="GO:0003677">
    <property type="term" value="F:DNA binding"/>
    <property type="evidence" value="ECO:0007669"/>
    <property type="project" value="UniProtKB-KW"/>
</dbReference>
<dbReference type="Gene3D" id="3.40.190.10">
    <property type="entry name" value="Periplasmic binding protein-like II"/>
    <property type="match status" value="2"/>
</dbReference>
<dbReference type="PRINTS" id="PR00039">
    <property type="entry name" value="HTHLYSR"/>
</dbReference>
<comment type="caution">
    <text evidence="6">The sequence shown here is derived from an EMBL/GenBank/DDBJ whole genome shotgun (WGS) entry which is preliminary data.</text>
</comment>
<evidence type="ECO:0000259" key="5">
    <source>
        <dbReference type="PROSITE" id="PS50931"/>
    </source>
</evidence>